<accession>A0A423J8S0</accession>
<organism evidence="1 2">
    <name type="scientific">Pseudomonas frederiksbergensis</name>
    <dbReference type="NCBI Taxonomy" id="104087"/>
    <lineage>
        <taxon>Bacteria</taxon>
        <taxon>Pseudomonadati</taxon>
        <taxon>Pseudomonadota</taxon>
        <taxon>Gammaproteobacteria</taxon>
        <taxon>Pseudomonadales</taxon>
        <taxon>Pseudomonadaceae</taxon>
        <taxon>Pseudomonas</taxon>
    </lineage>
</organism>
<evidence type="ECO:0008006" key="3">
    <source>
        <dbReference type="Google" id="ProtNLM"/>
    </source>
</evidence>
<dbReference type="AlphaFoldDB" id="A0A423J8S0"/>
<sequence>MKYSVLDEKREGDKVCLLIKATLSDYIETLPVDYAAYDIQRAIVNNIYLDGLVYTVLAKGHIPSITLIAEEDSFDADADGKVLTNFKILDGLQRTHRLKMIKSTKDLYLRNLEVFSSGLSDFQLKRKFRKEVSEIGSTGNILVAIKAFYESNGREALDECFDRNFQWFELWRNLTPQDEVKKMLLLNAGHKPVNIKHQLELLFNNILPMMDQVKSKAVDIIKEKNVSSSNFNSQRGVGVYHFSHLISALLSYVQKKPVTTNSDLVQKIQSDEDGCMALMELFTYEFLDDFLKSIKLLDDNVAAVYGEEGVLWFGREVTLAALFAAIGHEATNLSDISRVVKPLVDNIKLCNLSEYEEARKNLDPAKVNLGGVNKRYIFTAFTAFMKSGCENPIDWSSIFKGVAHEEN</sequence>
<reference evidence="1 2" key="1">
    <citation type="submission" date="2016-10" db="EMBL/GenBank/DDBJ databases">
        <title>Comparative genome analysis of multiple Pseudomonas spp. focuses on biocontrol and plant growth promoting traits.</title>
        <authorList>
            <person name="Tao X.-Y."/>
            <person name="Taylor C.G."/>
        </authorList>
    </citation>
    <scope>NUCLEOTIDE SEQUENCE [LARGE SCALE GENOMIC DNA]</scope>
    <source>
        <strain evidence="1 2">94G2</strain>
    </source>
</reference>
<evidence type="ECO:0000313" key="1">
    <source>
        <dbReference type="EMBL" id="RON34095.1"/>
    </source>
</evidence>
<dbReference type="EMBL" id="MOBL01000007">
    <property type="protein sequence ID" value="RON34095.1"/>
    <property type="molecule type" value="Genomic_DNA"/>
</dbReference>
<proteinExistence type="predicted"/>
<dbReference type="RefSeq" id="WP_123495806.1">
    <property type="nucleotide sequence ID" value="NZ_MOBL01000007.1"/>
</dbReference>
<comment type="caution">
    <text evidence="1">The sequence shown here is derived from an EMBL/GenBank/DDBJ whole genome shotgun (WGS) entry which is preliminary data.</text>
</comment>
<dbReference type="Proteomes" id="UP000283260">
    <property type="component" value="Unassembled WGS sequence"/>
</dbReference>
<protein>
    <recommendedName>
        <fullName evidence="3">DUF262 domain-containing protein</fullName>
    </recommendedName>
</protein>
<name>A0A423J8S0_9PSED</name>
<gene>
    <name evidence="1" type="ORF">BK661_08350</name>
</gene>
<evidence type="ECO:0000313" key="2">
    <source>
        <dbReference type="Proteomes" id="UP000283260"/>
    </source>
</evidence>